<dbReference type="Proteomes" id="UP001448207">
    <property type="component" value="Unassembled WGS sequence"/>
</dbReference>
<dbReference type="EMBL" id="JBCLYO010000028">
    <property type="protein sequence ID" value="KAL0077350.1"/>
    <property type="molecule type" value="Genomic_DNA"/>
</dbReference>
<protein>
    <submittedName>
        <fullName evidence="1">Uncharacterized protein</fullName>
    </submittedName>
</protein>
<proteinExistence type="predicted"/>
<sequence>YEDGEKVYDLMKDVLTYVDGPDIVLETIISRQTYLSVKHPRKEISKPNNSKPSVKLYKNYRKFTRGAFIERIFESPQERRL</sequence>
<feature type="non-terminal residue" evidence="1">
    <location>
        <position position="1"/>
    </location>
</feature>
<gene>
    <name evidence="1" type="ORF">J3Q64DRAFT_1616914</name>
</gene>
<evidence type="ECO:0000313" key="1">
    <source>
        <dbReference type="EMBL" id="KAL0077350.1"/>
    </source>
</evidence>
<comment type="caution">
    <text evidence="1">The sequence shown here is derived from an EMBL/GenBank/DDBJ whole genome shotgun (WGS) entry which is preliminary data.</text>
</comment>
<organism evidence="1 2">
    <name type="scientific">Phycomyces blakesleeanus</name>
    <dbReference type="NCBI Taxonomy" id="4837"/>
    <lineage>
        <taxon>Eukaryota</taxon>
        <taxon>Fungi</taxon>
        <taxon>Fungi incertae sedis</taxon>
        <taxon>Mucoromycota</taxon>
        <taxon>Mucoromycotina</taxon>
        <taxon>Mucoromycetes</taxon>
        <taxon>Mucorales</taxon>
        <taxon>Phycomycetaceae</taxon>
        <taxon>Phycomyces</taxon>
    </lineage>
</organism>
<accession>A0ABR3ANT9</accession>
<name>A0ABR3ANT9_PHYBL</name>
<reference evidence="1 2" key="1">
    <citation type="submission" date="2024-04" db="EMBL/GenBank/DDBJ databases">
        <title>Symmetric and asymmetric DNA N6-adenine methylation regulates different biological responses in Mucorales.</title>
        <authorList>
            <consortium name="Lawrence Berkeley National Laboratory"/>
            <person name="Lax C."/>
            <person name="Mondo S.J."/>
            <person name="Osorio-Concepcion M."/>
            <person name="Muszewska A."/>
            <person name="Corrochano-Luque M."/>
            <person name="Gutierrez G."/>
            <person name="Riley R."/>
            <person name="Lipzen A."/>
            <person name="Guo J."/>
            <person name="Hundley H."/>
            <person name="Amirebrahimi M."/>
            <person name="Ng V."/>
            <person name="Lorenzo-Gutierrez D."/>
            <person name="Binder U."/>
            <person name="Yang J."/>
            <person name="Song Y."/>
            <person name="Canovas D."/>
            <person name="Navarro E."/>
            <person name="Freitag M."/>
            <person name="Gabaldon T."/>
            <person name="Grigoriev I.V."/>
            <person name="Corrochano L.M."/>
            <person name="Nicolas F.E."/>
            <person name="Garre V."/>
        </authorList>
    </citation>
    <scope>NUCLEOTIDE SEQUENCE [LARGE SCALE GENOMIC DNA]</scope>
    <source>
        <strain evidence="1 2">L51</strain>
    </source>
</reference>
<keyword evidence="2" id="KW-1185">Reference proteome</keyword>
<feature type="non-terminal residue" evidence="1">
    <location>
        <position position="81"/>
    </location>
</feature>
<evidence type="ECO:0000313" key="2">
    <source>
        <dbReference type="Proteomes" id="UP001448207"/>
    </source>
</evidence>